<dbReference type="PANTHER" id="PTHR23028:SF53">
    <property type="entry name" value="ACYL_TRANSF_3 DOMAIN-CONTAINING PROTEIN"/>
    <property type="match status" value="1"/>
</dbReference>
<feature type="transmembrane region" description="Helical" evidence="1">
    <location>
        <begin position="53"/>
        <end position="74"/>
    </location>
</feature>
<feature type="transmembrane region" description="Helical" evidence="1">
    <location>
        <begin position="149"/>
        <end position="168"/>
    </location>
</feature>
<keyword evidence="3" id="KW-0012">Acyltransferase</keyword>
<dbReference type="RefSeq" id="WP_088841943.1">
    <property type="nucleotide sequence ID" value="NZ_FYEW01000001.1"/>
</dbReference>
<dbReference type="OrthoDB" id="290051at2"/>
<evidence type="ECO:0000313" key="4">
    <source>
        <dbReference type="Proteomes" id="UP000198131"/>
    </source>
</evidence>
<feature type="domain" description="Acyltransferase 3" evidence="2">
    <location>
        <begin position="10"/>
        <end position="340"/>
    </location>
</feature>
<feature type="transmembrane region" description="Helical" evidence="1">
    <location>
        <begin position="95"/>
        <end position="114"/>
    </location>
</feature>
<dbReference type="PANTHER" id="PTHR23028">
    <property type="entry name" value="ACETYLTRANSFERASE"/>
    <property type="match status" value="1"/>
</dbReference>
<dbReference type="GO" id="GO:0016020">
    <property type="term" value="C:membrane"/>
    <property type="evidence" value="ECO:0007669"/>
    <property type="project" value="TreeGrafter"/>
</dbReference>
<keyword evidence="3" id="KW-0808">Transferase</keyword>
<dbReference type="AlphaFoldDB" id="A0A212T8M9"/>
<keyword evidence="3" id="KW-0378">Hydrolase</keyword>
<protein>
    <submittedName>
        <fullName evidence="3">Peptidoglycan/LPS O-acetylase OafA/YrhL, contains acyltransferase and SGNH-hydrolase domains</fullName>
    </submittedName>
</protein>
<evidence type="ECO:0000313" key="3">
    <source>
        <dbReference type="EMBL" id="SNC62201.1"/>
    </source>
</evidence>
<dbReference type="Proteomes" id="UP000198131">
    <property type="component" value="Unassembled WGS sequence"/>
</dbReference>
<dbReference type="Pfam" id="PF01757">
    <property type="entry name" value="Acyl_transf_3"/>
    <property type="match status" value="1"/>
</dbReference>
<gene>
    <name evidence="3" type="ORF">SAMN06265337_0623</name>
</gene>
<dbReference type="GO" id="GO:0009103">
    <property type="term" value="P:lipopolysaccharide biosynthetic process"/>
    <property type="evidence" value="ECO:0007669"/>
    <property type="project" value="TreeGrafter"/>
</dbReference>
<evidence type="ECO:0000259" key="2">
    <source>
        <dbReference type="Pfam" id="PF01757"/>
    </source>
</evidence>
<proteinExistence type="predicted"/>
<keyword evidence="1" id="KW-0812">Transmembrane</keyword>
<accession>A0A212T8M9</accession>
<feature type="transmembrane region" description="Helical" evidence="1">
    <location>
        <begin position="198"/>
        <end position="219"/>
    </location>
</feature>
<feature type="transmembrane region" description="Helical" evidence="1">
    <location>
        <begin position="289"/>
        <end position="309"/>
    </location>
</feature>
<name>A0A212T8M9_9BACT</name>
<dbReference type="InterPro" id="IPR050879">
    <property type="entry name" value="Acyltransferase_3"/>
</dbReference>
<reference evidence="4" key="1">
    <citation type="submission" date="2017-06" db="EMBL/GenBank/DDBJ databases">
        <authorList>
            <person name="Varghese N."/>
            <person name="Submissions S."/>
        </authorList>
    </citation>
    <scope>NUCLEOTIDE SEQUENCE [LARGE SCALE GENOMIC DNA]</scope>
    <source>
        <strain evidence="4">DSM 11116</strain>
    </source>
</reference>
<feature type="transmembrane region" description="Helical" evidence="1">
    <location>
        <begin position="175"/>
        <end position="192"/>
    </location>
</feature>
<keyword evidence="1" id="KW-1133">Transmembrane helix</keyword>
<sequence>MSQGLRPRLHELDILRFIAALSVLFYHLFYHGYNWVYQWQRLSPVEYPGLGAIFKYGYLGVELFFLISGYVILLSAQNKSVKQFFISRVVRLYPAYWIACTFCFAVVRIGGPAYNTPAWRPELEAGLKAYLANMTMFHSLLGIPDLDTVFWSLTIELCLYLLIALLIVSRWLKHINWVLAGLLLLSAVASGHKTVGAYTFLLFPQYAPYFVGGMVFCLLQQKPSRWLYLLLAAAYGLSLYGSQQEMHFKEWMYKEPFSFAVAFIIITLCYLIFLLLIKGKLTLGQSRWYAWLGGLSYPLYLIHQNLSYIVFRQFSEQINKYALLLLLLLGIGTLASLLFWLDKKMSPKFRDGLQHLLGND</sequence>
<evidence type="ECO:0000256" key="1">
    <source>
        <dbReference type="SAM" id="Phobius"/>
    </source>
</evidence>
<keyword evidence="4" id="KW-1185">Reference proteome</keyword>
<keyword evidence="1" id="KW-0472">Membrane</keyword>
<dbReference type="EMBL" id="FYEW01000001">
    <property type="protein sequence ID" value="SNC62201.1"/>
    <property type="molecule type" value="Genomic_DNA"/>
</dbReference>
<feature type="transmembrane region" description="Helical" evidence="1">
    <location>
        <begin position="321"/>
        <end position="341"/>
    </location>
</feature>
<feature type="transmembrane region" description="Helical" evidence="1">
    <location>
        <begin position="257"/>
        <end position="277"/>
    </location>
</feature>
<dbReference type="GO" id="GO:0016747">
    <property type="term" value="F:acyltransferase activity, transferring groups other than amino-acyl groups"/>
    <property type="evidence" value="ECO:0007669"/>
    <property type="project" value="InterPro"/>
</dbReference>
<dbReference type="InterPro" id="IPR002656">
    <property type="entry name" value="Acyl_transf_3_dom"/>
</dbReference>
<dbReference type="GO" id="GO:0016787">
    <property type="term" value="F:hydrolase activity"/>
    <property type="evidence" value="ECO:0007669"/>
    <property type="project" value="UniProtKB-KW"/>
</dbReference>
<feature type="transmembrane region" description="Helical" evidence="1">
    <location>
        <begin position="226"/>
        <end position="242"/>
    </location>
</feature>
<organism evidence="3 4">
    <name type="scientific">Hymenobacter gelipurpurascens</name>
    <dbReference type="NCBI Taxonomy" id="89968"/>
    <lineage>
        <taxon>Bacteria</taxon>
        <taxon>Pseudomonadati</taxon>
        <taxon>Bacteroidota</taxon>
        <taxon>Cytophagia</taxon>
        <taxon>Cytophagales</taxon>
        <taxon>Hymenobacteraceae</taxon>
        <taxon>Hymenobacter</taxon>
    </lineage>
</organism>
<feature type="transmembrane region" description="Helical" evidence="1">
    <location>
        <begin position="12"/>
        <end position="33"/>
    </location>
</feature>